<dbReference type="InterPro" id="IPR005145">
    <property type="entry name" value="Sua5_C"/>
</dbReference>
<comment type="subcellular location">
    <subcellularLocation>
        <location evidence="1 13">Cytoplasm</location>
    </subcellularLocation>
</comment>
<evidence type="ECO:0000313" key="16">
    <source>
        <dbReference type="EMBL" id="NIK90065.1"/>
    </source>
</evidence>
<comment type="function">
    <text evidence="13">Required for the formation of a threonylcarbamoyl group on adenosine at position 37 (t(6)A37) in tRNAs that read codons beginning with adenine.</text>
</comment>
<evidence type="ECO:0000256" key="9">
    <source>
        <dbReference type="ARBA" id="ARBA00022741"/>
    </source>
</evidence>
<accession>A0A846N3L6</accession>
<dbReference type="GO" id="GO:0061710">
    <property type="term" value="F:L-threonylcarbamoyladenylate synthase"/>
    <property type="evidence" value="ECO:0007669"/>
    <property type="project" value="UniProtKB-EC"/>
</dbReference>
<dbReference type="Pfam" id="PF01300">
    <property type="entry name" value="Sua5_yciO_yrdC"/>
    <property type="match status" value="1"/>
</dbReference>
<feature type="binding site" evidence="14">
    <location>
        <position position="142"/>
    </location>
    <ligand>
        <name>L-threonine</name>
        <dbReference type="ChEBI" id="CHEBI:57926"/>
    </ligand>
</feature>
<dbReference type="Pfam" id="PF03481">
    <property type="entry name" value="Sua5_C"/>
    <property type="match status" value="1"/>
</dbReference>
<dbReference type="GO" id="GO:0005737">
    <property type="term" value="C:cytoplasm"/>
    <property type="evidence" value="ECO:0007669"/>
    <property type="project" value="UniProtKB-SubCell"/>
</dbReference>
<dbReference type="EC" id="2.7.7.87" evidence="3 13"/>
<dbReference type="SUPFAM" id="SSF55821">
    <property type="entry name" value="YrdC/RibB"/>
    <property type="match status" value="1"/>
</dbReference>
<evidence type="ECO:0000256" key="10">
    <source>
        <dbReference type="ARBA" id="ARBA00022840"/>
    </source>
</evidence>
<feature type="binding site" evidence="14">
    <location>
        <position position="116"/>
    </location>
    <ligand>
        <name>ATP</name>
        <dbReference type="ChEBI" id="CHEBI:30616"/>
    </ligand>
</feature>
<evidence type="ECO:0000256" key="2">
    <source>
        <dbReference type="ARBA" id="ARBA00007663"/>
    </source>
</evidence>
<dbReference type="InterPro" id="IPR050156">
    <property type="entry name" value="TC-AMP_synthase_SUA5"/>
</dbReference>
<evidence type="ECO:0000256" key="5">
    <source>
        <dbReference type="ARBA" id="ARBA00022490"/>
    </source>
</evidence>
<feature type="binding site" evidence="14">
    <location>
        <position position="33"/>
    </location>
    <ligand>
        <name>L-threonine</name>
        <dbReference type="ChEBI" id="CHEBI:57926"/>
    </ligand>
</feature>
<dbReference type="Gene3D" id="3.90.870.10">
    <property type="entry name" value="DHBP synthase"/>
    <property type="match status" value="1"/>
</dbReference>
<comment type="caution">
    <text evidence="16">The sequence shown here is derived from an EMBL/GenBank/DDBJ whole genome shotgun (WGS) entry which is preliminary data.</text>
</comment>
<name>A0A846N3L6_9PROT</name>
<feature type="binding site" evidence="14">
    <location>
        <position position="56"/>
    </location>
    <ligand>
        <name>ATP</name>
        <dbReference type="ChEBI" id="CHEBI:30616"/>
    </ligand>
</feature>
<dbReference type="GO" id="GO:0003725">
    <property type="term" value="F:double-stranded RNA binding"/>
    <property type="evidence" value="ECO:0007669"/>
    <property type="project" value="UniProtKB-UniRule"/>
</dbReference>
<dbReference type="AlphaFoldDB" id="A0A846N3L6"/>
<evidence type="ECO:0000256" key="1">
    <source>
        <dbReference type="ARBA" id="ARBA00004496"/>
    </source>
</evidence>
<keyword evidence="8 13" id="KW-0548">Nucleotidyltransferase</keyword>
<keyword evidence="5 13" id="KW-0963">Cytoplasm</keyword>
<feature type="binding site" evidence="14">
    <location>
        <position position="140"/>
    </location>
    <ligand>
        <name>L-threonine</name>
        <dbReference type="ChEBI" id="CHEBI:57926"/>
    </ligand>
</feature>
<dbReference type="PANTHER" id="PTHR17490">
    <property type="entry name" value="SUA5"/>
    <property type="match status" value="1"/>
</dbReference>
<dbReference type="Proteomes" id="UP000570514">
    <property type="component" value="Unassembled WGS sequence"/>
</dbReference>
<evidence type="ECO:0000256" key="14">
    <source>
        <dbReference type="PIRSR" id="PIRSR004930-1"/>
    </source>
</evidence>
<feature type="binding site" evidence="14">
    <location>
        <position position="150"/>
    </location>
    <ligand>
        <name>ATP</name>
        <dbReference type="ChEBI" id="CHEBI:30616"/>
    </ligand>
</feature>
<feature type="binding site" evidence="14">
    <location>
        <position position="229"/>
    </location>
    <ligand>
        <name>ATP</name>
        <dbReference type="ChEBI" id="CHEBI:30616"/>
    </ligand>
</feature>
<feature type="binding site" evidence="14">
    <location>
        <position position="180"/>
    </location>
    <ligand>
        <name>L-threonine</name>
        <dbReference type="ChEBI" id="CHEBI:57926"/>
    </ligand>
</feature>
<comment type="catalytic activity">
    <reaction evidence="12 13">
        <text>L-threonine + hydrogencarbonate + ATP = L-threonylcarbamoyladenylate + diphosphate + H2O</text>
        <dbReference type="Rhea" id="RHEA:36407"/>
        <dbReference type="ChEBI" id="CHEBI:15377"/>
        <dbReference type="ChEBI" id="CHEBI:17544"/>
        <dbReference type="ChEBI" id="CHEBI:30616"/>
        <dbReference type="ChEBI" id="CHEBI:33019"/>
        <dbReference type="ChEBI" id="CHEBI:57926"/>
        <dbReference type="ChEBI" id="CHEBI:73682"/>
        <dbReference type="EC" id="2.7.7.87"/>
    </reaction>
</comment>
<protein>
    <recommendedName>
        <fullName evidence="4 13">Threonylcarbamoyl-AMP synthase</fullName>
        <shortName evidence="13">TC-AMP synthase</shortName>
        <ecNumber evidence="3 13">2.7.7.87</ecNumber>
    </recommendedName>
    <alternativeName>
        <fullName evidence="11 13">L-threonylcarbamoyladenylate synthase</fullName>
    </alternativeName>
</protein>
<evidence type="ECO:0000256" key="3">
    <source>
        <dbReference type="ARBA" id="ARBA00012584"/>
    </source>
</evidence>
<dbReference type="InterPro" id="IPR010923">
    <property type="entry name" value="T(6)A37_SUA5"/>
</dbReference>
<dbReference type="GO" id="GO:0008033">
    <property type="term" value="P:tRNA processing"/>
    <property type="evidence" value="ECO:0007669"/>
    <property type="project" value="UniProtKB-KW"/>
</dbReference>
<dbReference type="InterPro" id="IPR038385">
    <property type="entry name" value="Sua5/YwlC_C"/>
</dbReference>
<dbReference type="GO" id="GO:0005524">
    <property type="term" value="F:ATP binding"/>
    <property type="evidence" value="ECO:0007669"/>
    <property type="project" value="UniProtKB-UniRule"/>
</dbReference>
<evidence type="ECO:0000259" key="15">
    <source>
        <dbReference type="PROSITE" id="PS51163"/>
    </source>
</evidence>
<keyword evidence="7 13" id="KW-0819">tRNA processing</keyword>
<keyword evidence="10 13" id="KW-0067">ATP-binding</keyword>
<comment type="similarity">
    <text evidence="2 13">Belongs to the SUA5 family.</text>
</comment>
<feature type="binding site" evidence="14">
    <location>
        <position position="60"/>
    </location>
    <ligand>
        <name>ATP</name>
        <dbReference type="ChEBI" id="CHEBI:30616"/>
    </ligand>
</feature>
<evidence type="ECO:0000256" key="11">
    <source>
        <dbReference type="ARBA" id="ARBA00029774"/>
    </source>
</evidence>
<feature type="binding site" evidence="14">
    <location>
        <position position="65"/>
    </location>
    <ligand>
        <name>L-threonine</name>
        <dbReference type="ChEBI" id="CHEBI:57926"/>
    </ligand>
</feature>
<dbReference type="PROSITE" id="PS51163">
    <property type="entry name" value="YRDC"/>
    <property type="match status" value="1"/>
</dbReference>
<evidence type="ECO:0000256" key="12">
    <source>
        <dbReference type="ARBA" id="ARBA00048366"/>
    </source>
</evidence>
<dbReference type="InterPro" id="IPR017945">
    <property type="entry name" value="DHBP_synth_RibB-like_a/b_dom"/>
</dbReference>
<keyword evidence="9 13" id="KW-0547">Nucleotide-binding</keyword>
<keyword evidence="17" id="KW-1185">Reference proteome</keyword>
<evidence type="ECO:0000256" key="13">
    <source>
        <dbReference type="PIRNR" id="PIRNR004930"/>
    </source>
</evidence>
<proteinExistence type="inferred from homology"/>
<evidence type="ECO:0000256" key="6">
    <source>
        <dbReference type="ARBA" id="ARBA00022679"/>
    </source>
</evidence>
<keyword evidence="6 13" id="KW-0808">Transferase</keyword>
<feature type="binding site" evidence="14">
    <location>
        <position position="194"/>
    </location>
    <ligand>
        <name>ATP</name>
        <dbReference type="ChEBI" id="CHEBI:30616"/>
    </ligand>
</feature>
<dbReference type="GO" id="GO:0006450">
    <property type="term" value="P:regulation of translational fidelity"/>
    <property type="evidence" value="ECO:0007669"/>
    <property type="project" value="TreeGrafter"/>
</dbReference>
<dbReference type="PANTHER" id="PTHR17490:SF16">
    <property type="entry name" value="THREONYLCARBAMOYL-AMP SYNTHASE"/>
    <property type="match status" value="1"/>
</dbReference>
<dbReference type="PIRSF" id="PIRSF004930">
    <property type="entry name" value="Tln_factor_SUA5"/>
    <property type="match status" value="1"/>
</dbReference>
<evidence type="ECO:0000313" key="17">
    <source>
        <dbReference type="Proteomes" id="UP000570514"/>
    </source>
</evidence>
<dbReference type="RefSeq" id="WP_167084301.1">
    <property type="nucleotide sequence ID" value="NZ_BAAADC010000001.1"/>
</dbReference>
<feature type="domain" description="YrdC-like" evidence="15">
    <location>
        <begin position="11"/>
        <end position="198"/>
    </location>
</feature>
<dbReference type="Gene3D" id="3.40.50.11030">
    <property type="entry name" value="Threonylcarbamoyl-AMP synthase, C-terminal domain"/>
    <property type="match status" value="1"/>
</dbReference>
<gene>
    <name evidence="16" type="ORF">FHS83_003383</name>
</gene>
<evidence type="ECO:0000256" key="8">
    <source>
        <dbReference type="ARBA" id="ARBA00022695"/>
    </source>
</evidence>
<dbReference type="FunFam" id="3.90.870.10:FF:000009">
    <property type="entry name" value="Threonylcarbamoyl-AMP synthase, putative"/>
    <property type="match status" value="1"/>
</dbReference>
<evidence type="ECO:0000256" key="4">
    <source>
        <dbReference type="ARBA" id="ARBA00015492"/>
    </source>
</evidence>
<dbReference type="NCBIfam" id="TIGR00057">
    <property type="entry name" value="L-threonylcarbamoyladenylate synthase"/>
    <property type="match status" value="1"/>
</dbReference>
<dbReference type="InterPro" id="IPR006070">
    <property type="entry name" value="Sua5-like_dom"/>
</dbReference>
<feature type="binding site" evidence="14">
    <location>
        <position position="120"/>
    </location>
    <ligand>
        <name>L-threonine</name>
        <dbReference type="ChEBI" id="CHEBI:57926"/>
    </ligand>
</feature>
<dbReference type="GO" id="GO:0000049">
    <property type="term" value="F:tRNA binding"/>
    <property type="evidence" value="ECO:0007669"/>
    <property type="project" value="TreeGrafter"/>
</dbReference>
<organism evidence="16 17">
    <name type="scientific">Rhizomicrobium palustre</name>
    <dbReference type="NCBI Taxonomy" id="189966"/>
    <lineage>
        <taxon>Bacteria</taxon>
        <taxon>Pseudomonadati</taxon>
        <taxon>Pseudomonadota</taxon>
        <taxon>Alphaproteobacteria</taxon>
        <taxon>Micropepsales</taxon>
        <taxon>Micropepsaceae</taxon>
        <taxon>Rhizomicrobium</taxon>
    </lineage>
</organism>
<dbReference type="EMBL" id="JAASRM010000001">
    <property type="protein sequence ID" value="NIK90065.1"/>
    <property type="molecule type" value="Genomic_DNA"/>
</dbReference>
<reference evidence="16 17" key="1">
    <citation type="submission" date="2020-03" db="EMBL/GenBank/DDBJ databases">
        <title>Genomic Encyclopedia of Type Strains, Phase IV (KMG-IV): sequencing the most valuable type-strain genomes for metagenomic binning, comparative biology and taxonomic classification.</title>
        <authorList>
            <person name="Goeker M."/>
        </authorList>
    </citation>
    <scope>NUCLEOTIDE SEQUENCE [LARGE SCALE GENOMIC DNA]</scope>
    <source>
        <strain evidence="16 17">DSM 19867</strain>
    </source>
</reference>
<evidence type="ECO:0000256" key="7">
    <source>
        <dbReference type="ARBA" id="ARBA00022694"/>
    </source>
</evidence>
<sequence>MKQGLIRAGDDAALVDAAQLLRAGKLVAFPTETVYGLGADATNGEAVAAIFAAKDRPRINPLIVHVTSLAEAERHVVFSDAARRLAEAFWPGPLTLVLPRKTDTPLSLLVSAGLETVAIRLPAHPLARALITATGRPLAAPSANPSGSVSPTTAQHVAEGLGERLDMILDGGATTVGVESTVIGFDGDCTLMLRPGGLPRADIEAIVGPLSAPDHGGPITSPGQLSSHYAPNSKMRLHASGAEAGEVFLGFGPNAQGVALNLSPRGDLSEAAANLFAMLRALDGKAATIAVSDIPNEGLGEAINDRLQRAAAPRPEKTS</sequence>